<evidence type="ECO:0000313" key="5">
    <source>
        <dbReference type="EMBL" id="KAH9423508.1"/>
    </source>
</evidence>
<keyword evidence="3" id="KW-0472">Membrane</keyword>
<accession>A0ABQ8JLN0</accession>
<keyword evidence="3" id="KW-1133">Transmembrane helix</keyword>
<reference evidence="5 6" key="2">
    <citation type="journal article" date="2022" name="Mol. Biol. Evol.">
        <title>Comparative Genomics Reveals Insights into the Divergent Evolution of Astigmatic Mites and Household Pest Adaptations.</title>
        <authorList>
            <person name="Xiong Q."/>
            <person name="Wan A.T."/>
            <person name="Liu X."/>
            <person name="Fung C.S."/>
            <person name="Xiao X."/>
            <person name="Malainual N."/>
            <person name="Hou J."/>
            <person name="Wang L."/>
            <person name="Wang M."/>
            <person name="Yang K.Y."/>
            <person name="Cui Y."/>
            <person name="Leung E.L."/>
            <person name="Nong W."/>
            <person name="Shin S.K."/>
            <person name="Au S.W."/>
            <person name="Jeong K.Y."/>
            <person name="Chew F.T."/>
            <person name="Hui J.H."/>
            <person name="Leung T.F."/>
            <person name="Tungtrongchitr A."/>
            <person name="Zhong N."/>
            <person name="Liu Z."/>
            <person name="Tsui S.K."/>
        </authorList>
    </citation>
    <scope>NUCLEOTIDE SEQUENCE [LARGE SCALE GENOMIC DNA]</scope>
    <source>
        <strain evidence="5">Derp</strain>
    </source>
</reference>
<dbReference type="SUPFAM" id="SSF47661">
    <property type="entry name" value="t-snare proteins"/>
    <property type="match status" value="1"/>
</dbReference>
<reference evidence="5 6" key="1">
    <citation type="journal article" date="2018" name="J. Allergy Clin. Immunol.">
        <title>High-quality assembly of Dermatophagoides pteronyssinus genome and transcriptome reveals a wide range of novel allergens.</title>
        <authorList>
            <person name="Liu X.Y."/>
            <person name="Yang K.Y."/>
            <person name="Wang M.Q."/>
            <person name="Kwok J.S."/>
            <person name="Zeng X."/>
            <person name="Yang Z."/>
            <person name="Xiao X.J."/>
            <person name="Lau C.P."/>
            <person name="Li Y."/>
            <person name="Huang Z.M."/>
            <person name="Ba J.G."/>
            <person name="Yim A.K."/>
            <person name="Ouyang C.Y."/>
            <person name="Ngai S.M."/>
            <person name="Chan T.F."/>
            <person name="Leung E.L."/>
            <person name="Liu L."/>
            <person name="Liu Z.G."/>
            <person name="Tsui S.K."/>
        </authorList>
    </citation>
    <scope>NUCLEOTIDE SEQUENCE [LARGE SCALE GENOMIC DNA]</scope>
    <source>
        <strain evidence="5">Derp</strain>
    </source>
</reference>
<dbReference type="Pfam" id="PF26585">
    <property type="entry name" value="STX17_N"/>
    <property type="match status" value="1"/>
</dbReference>
<keyword evidence="1" id="KW-0175">Coiled coil</keyword>
<comment type="caution">
    <text evidence="5">The sequence shown here is derived from an EMBL/GenBank/DDBJ whole genome shotgun (WGS) entry which is preliminary data.</text>
</comment>
<dbReference type="Gene3D" id="1.20.5.110">
    <property type="match status" value="1"/>
</dbReference>
<dbReference type="PROSITE" id="PS50192">
    <property type="entry name" value="T_SNARE"/>
    <property type="match status" value="1"/>
</dbReference>
<organism evidence="5 6">
    <name type="scientific">Dermatophagoides pteronyssinus</name>
    <name type="common">European house dust mite</name>
    <dbReference type="NCBI Taxonomy" id="6956"/>
    <lineage>
        <taxon>Eukaryota</taxon>
        <taxon>Metazoa</taxon>
        <taxon>Ecdysozoa</taxon>
        <taxon>Arthropoda</taxon>
        <taxon>Chelicerata</taxon>
        <taxon>Arachnida</taxon>
        <taxon>Acari</taxon>
        <taxon>Acariformes</taxon>
        <taxon>Sarcoptiformes</taxon>
        <taxon>Astigmata</taxon>
        <taxon>Psoroptidia</taxon>
        <taxon>Analgoidea</taxon>
        <taxon>Pyroglyphidae</taxon>
        <taxon>Dermatophagoidinae</taxon>
        <taxon>Dermatophagoides</taxon>
    </lineage>
</organism>
<evidence type="ECO:0000259" key="4">
    <source>
        <dbReference type="PROSITE" id="PS50192"/>
    </source>
</evidence>
<feature type="transmembrane region" description="Helical" evidence="3">
    <location>
        <begin position="240"/>
        <end position="257"/>
    </location>
</feature>
<dbReference type="InterPro" id="IPR010989">
    <property type="entry name" value="SNARE"/>
</dbReference>
<evidence type="ECO:0000256" key="3">
    <source>
        <dbReference type="SAM" id="Phobius"/>
    </source>
</evidence>
<dbReference type="Proteomes" id="UP000887458">
    <property type="component" value="Unassembled WGS sequence"/>
</dbReference>
<keyword evidence="6" id="KW-1185">Reference proteome</keyword>
<dbReference type="InterPro" id="IPR000727">
    <property type="entry name" value="T_SNARE_dom"/>
</dbReference>
<sequence length="293" mass="32912">MNIQQKRKILLYKDSIDKIISNGIQPNLIRLEKCSKILRSNQISDKHSTKEYLNSHHIIKQLRNNLNELEKCYKLLNEFTVDPEYDRKVNSIKNEVIQAITAFSKISGQLIEEKHFSIVDESKNIEHHQQQPIQTQQVEKEEKNVAKSKQTLRNVQALHQDLEDLHEMMGKFGQIVHEQQTPIDQIEQNIENTVENVHEGTRSLAIAASSSVVPIACAAVGATIFGPIGALISFKLSTGIVSAIGGSVASYSLASYVKKRNQHSAELELTSLSDETSTTTKKKSQTIDDNAEK</sequence>
<protein>
    <submittedName>
        <fullName evidence="5">SNARE binding</fullName>
    </submittedName>
</protein>
<dbReference type="SMART" id="SM00397">
    <property type="entry name" value="t_SNARE"/>
    <property type="match status" value="1"/>
</dbReference>
<dbReference type="EMBL" id="NJHN03000032">
    <property type="protein sequence ID" value="KAH9423508.1"/>
    <property type="molecule type" value="Genomic_DNA"/>
</dbReference>
<evidence type="ECO:0000256" key="1">
    <source>
        <dbReference type="SAM" id="Coils"/>
    </source>
</evidence>
<feature type="domain" description="T-SNARE coiled-coil homology" evidence="4">
    <location>
        <begin position="145"/>
        <end position="207"/>
    </location>
</feature>
<gene>
    <name evidence="5" type="primary">STX17</name>
    <name evidence="5" type="ORF">DERP_003789</name>
</gene>
<keyword evidence="3" id="KW-0812">Transmembrane</keyword>
<feature type="region of interest" description="Disordered" evidence="2">
    <location>
        <begin position="270"/>
        <end position="293"/>
    </location>
</feature>
<feature type="coiled-coil region" evidence="1">
    <location>
        <begin position="138"/>
        <end position="165"/>
    </location>
</feature>
<evidence type="ECO:0000256" key="2">
    <source>
        <dbReference type="SAM" id="MobiDB-lite"/>
    </source>
</evidence>
<feature type="transmembrane region" description="Helical" evidence="3">
    <location>
        <begin position="212"/>
        <end position="234"/>
    </location>
</feature>
<name>A0ABQ8JLN0_DERPT</name>
<evidence type="ECO:0000313" key="6">
    <source>
        <dbReference type="Proteomes" id="UP000887458"/>
    </source>
</evidence>
<proteinExistence type="predicted"/>
<feature type="compositionally biased region" description="Low complexity" evidence="2">
    <location>
        <begin position="270"/>
        <end position="279"/>
    </location>
</feature>
<dbReference type="InterPro" id="IPR059001">
    <property type="entry name" value="STX17_N"/>
</dbReference>